<dbReference type="InterPro" id="IPR002035">
    <property type="entry name" value="VWF_A"/>
</dbReference>
<dbReference type="OrthoDB" id="10256829at2759"/>
<dbReference type="PANTHER" id="PTHR24020:SF84">
    <property type="entry name" value="VWFA DOMAIN-CONTAINING PROTEIN"/>
    <property type="match status" value="1"/>
</dbReference>
<dbReference type="Pfam" id="PF00092">
    <property type="entry name" value="VWA"/>
    <property type="match status" value="1"/>
</dbReference>
<feature type="domain" description="VWFA" evidence="1">
    <location>
        <begin position="32"/>
        <end position="129"/>
    </location>
</feature>
<dbReference type="EMBL" id="UYJE01003643">
    <property type="protein sequence ID" value="VDI21126.1"/>
    <property type="molecule type" value="Genomic_DNA"/>
</dbReference>
<protein>
    <recommendedName>
        <fullName evidence="1">VWFA domain-containing protein</fullName>
    </recommendedName>
</protein>
<dbReference type="CDD" id="cd01450">
    <property type="entry name" value="vWFA_subfamily_ECM"/>
    <property type="match status" value="1"/>
</dbReference>
<dbReference type="PANTHER" id="PTHR24020">
    <property type="entry name" value="COLLAGEN ALPHA"/>
    <property type="match status" value="1"/>
</dbReference>
<organism evidence="2 3">
    <name type="scientific">Mytilus galloprovincialis</name>
    <name type="common">Mediterranean mussel</name>
    <dbReference type="NCBI Taxonomy" id="29158"/>
    <lineage>
        <taxon>Eukaryota</taxon>
        <taxon>Metazoa</taxon>
        <taxon>Spiralia</taxon>
        <taxon>Lophotrochozoa</taxon>
        <taxon>Mollusca</taxon>
        <taxon>Bivalvia</taxon>
        <taxon>Autobranchia</taxon>
        <taxon>Pteriomorphia</taxon>
        <taxon>Mytilida</taxon>
        <taxon>Mytiloidea</taxon>
        <taxon>Mytilidae</taxon>
        <taxon>Mytilinae</taxon>
        <taxon>Mytilus</taxon>
    </lineage>
</organism>
<proteinExistence type="predicted"/>
<accession>A0A8B6DJD5</accession>
<dbReference type="PRINTS" id="PR00453">
    <property type="entry name" value="VWFADOMAIN"/>
</dbReference>
<keyword evidence="3" id="KW-1185">Reference proteome</keyword>
<dbReference type="Proteomes" id="UP000596742">
    <property type="component" value="Unassembled WGS sequence"/>
</dbReference>
<evidence type="ECO:0000259" key="1">
    <source>
        <dbReference type="PROSITE" id="PS50234"/>
    </source>
</evidence>
<evidence type="ECO:0000313" key="2">
    <source>
        <dbReference type="EMBL" id="VDI21126.1"/>
    </source>
</evidence>
<name>A0A8B6DJD5_MYTGA</name>
<dbReference type="InterPro" id="IPR050525">
    <property type="entry name" value="ECM_Assembly_Org"/>
</dbReference>
<dbReference type="InterPro" id="IPR036465">
    <property type="entry name" value="vWFA_dom_sf"/>
</dbReference>
<dbReference type="Gene3D" id="3.40.50.410">
    <property type="entry name" value="von Willebrand factor, type A domain"/>
    <property type="match status" value="1"/>
</dbReference>
<evidence type="ECO:0000313" key="3">
    <source>
        <dbReference type="Proteomes" id="UP000596742"/>
    </source>
</evidence>
<reference evidence="2" key="1">
    <citation type="submission" date="2018-11" db="EMBL/GenBank/DDBJ databases">
        <authorList>
            <person name="Alioto T."/>
            <person name="Alioto T."/>
        </authorList>
    </citation>
    <scope>NUCLEOTIDE SEQUENCE</scope>
</reference>
<gene>
    <name evidence="2" type="ORF">MGAL_10B012919</name>
</gene>
<comment type="caution">
    <text evidence="2">The sequence shown here is derived from an EMBL/GenBank/DDBJ whole genome shotgun (WGS) entry which is preliminary data.</text>
</comment>
<dbReference type="PROSITE" id="PS50234">
    <property type="entry name" value="VWFA"/>
    <property type="match status" value="1"/>
</dbReference>
<sequence length="129" mass="14187">MPGPNEHTQDDKERNSVCVAEAPTTDVETQADVLFILDTSGSIGKANFTIMKNTAANIAGQFKISKKDTQVGVDVFSTGFRTEIKLKSLNLIQLLRYFIKRIPYGSGGTKTYLALDHARESSFTKKNGK</sequence>
<dbReference type="SUPFAM" id="SSF53300">
    <property type="entry name" value="vWA-like"/>
    <property type="match status" value="1"/>
</dbReference>
<dbReference type="AlphaFoldDB" id="A0A8B6DJD5"/>